<organism evidence="2 3">
    <name type="scientific">Vibrio plantisponsor</name>
    <dbReference type="NCBI Taxonomy" id="664643"/>
    <lineage>
        <taxon>Bacteria</taxon>
        <taxon>Pseudomonadati</taxon>
        <taxon>Pseudomonadota</taxon>
        <taxon>Gammaproteobacteria</taxon>
        <taxon>Vibrionales</taxon>
        <taxon>Vibrionaceae</taxon>
        <taxon>Vibrio</taxon>
    </lineage>
</organism>
<keyword evidence="3" id="KW-1185">Reference proteome</keyword>
<name>A0ABU4IM00_9VIBR</name>
<dbReference type="EMBL" id="JAWRCN010000002">
    <property type="protein sequence ID" value="MDW6019595.1"/>
    <property type="molecule type" value="Genomic_DNA"/>
</dbReference>
<feature type="transmembrane region" description="Helical" evidence="1">
    <location>
        <begin position="59"/>
        <end position="81"/>
    </location>
</feature>
<accession>A0ABU4IM00</accession>
<dbReference type="RefSeq" id="WP_171137008.1">
    <property type="nucleotide sequence ID" value="NZ_AP024894.1"/>
</dbReference>
<keyword evidence="1" id="KW-0472">Membrane</keyword>
<proteinExistence type="predicted"/>
<protein>
    <recommendedName>
        <fullName evidence="4">PEGA domain-containing protein</fullName>
    </recommendedName>
</protein>
<feature type="transmembrane region" description="Helical" evidence="1">
    <location>
        <begin position="605"/>
        <end position="626"/>
    </location>
</feature>
<comment type="caution">
    <text evidence="2">The sequence shown here is derived from an EMBL/GenBank/DDBJ whole genome shotgun (WGS) entry which is preliminary data.</text>
</comment>
<feature type="transmembrane region" description="Helical" evidence="1">
    <location>
        <begin position="93"/>
        <end position="115"/>
    </location>
</feature>
<evidence type="ECO:0000313" key="3">
    <source>
        <dbReference type="Proteomes" id="UP001272325"/>
    </source>
</evidence>
<evidence type="ECO:0008006" key="4">
    <source>
        <dbReference type="Google" id="ProtNLM"/>
    </source>
</evidence>
<feature type="transmembrane region" description="Helical" evidence="1">
    <location>
        <begin position="20"/>
        <end position="39"/>
    </location>
</feature>
<dbReference type="Proteomes" id="UP001272325">
    <property type="component" value="Unassembled WGS sequence"/>
</dbReference>
<evidence type="ECO:0000313" key="2">
    <source>
        <dbReference type="EMBL" id="MDW6019595.1"/>
    </source>
</evidence>
<reference evidence="2 3" key="1">
    <citation type="submission" date="2023-11" db="EMBL/GenBank/DDBJ databases">
        <title>Plant-associative lifestyle of Vibrio porteresiae and its evolutionary dynamics.</title>
        <authorList>
            <person name="Rameshkumar N."/>
            <person name="Kirti K."/>
        </authorList>
    </citation>
    <scope>NUCLEOTIDE SEQUENCE [LARGE SCALE GENOMIC DNA]</scope>
    <source>
        <strain evidence="2 3">MSSRF60</strain>
    </source>
</reference>
<sequence>MSESNKKNATSIATKPKPKWFAITLFVLSLVYLVPEMVFNAKLVEVAGGANVDDQTLHLIELFGRSISGLGVTLLIADLLLKGKLVSTAPRAIGSLILVAIFVWPTVFFGQKLLIDKWLVEPSTSQQRQEAFFASVLRSSLAANAVQIKGIPYQADYASSPSEMTFLAMMGGLVYANDEFIQHVESKKRDILSRYIENKANSQFDDYFNDYKKMRDQIADSYKQYMTGVDRYNTSMNSASSRANKAWEDVETQISQGWKDYENAEKAYMARAEARAQKIAPKIFNHFEKRNKCIDSYGGKKNRQERLNSCITDVEKSYVKTLKNAGLPYKEMDYWLVREVGRTKGTTTLSDTAWSLGLSAVVAGLELVTGQGGEQNIRMVYTDDVAEYRPRILVLWKDKFQKETGYPMGIDRIQTFRSHPTTSSKVRKRVADKGIQLPSNWQVSQITTFKNVVKNRVREETKRQWKAEMAQRGLDLKPNLSWSQFQTDPQIQERILAKMGERNYVKPMMADWNNRQFHDKVIKVNIQRETEYWLRYIESARSQFEDGGPLAENGKSALRSIIVPPISMSLSLLLVLLTVVKLPFKFWALVDYHKDFSEHQHPAEKYVGPVLSALLIFAVFAVPLWVGSSKFTEEKSTTSYFLDKFDETVSPVGSIALKWVLHTQPIVQPVGAKLDQNMMITQLFKNTLEHSIGELDKHVMAKLNPPKALASAEMRKGFEEQKQAINSTGQLKDMPFEVLTNVQQATIRVMNIKPGYEPGMMLPAGNYDVQVSAPGYQTKRLWVSHSKNNTKHQVNIDKG</sequence>
<gene>
    <name evidence="2" type="ORF">SBW85_17995</name>
</gene>
<evidence type="ECO:0000256" key="1">
    <source>
        <dbReference type="SAM" id="Phobius"/>
    </source>
</evidence>
<feature type="transmembrane region" description="Helical" evidence="1">
    <location>
        <begin position="562"/>
        <end position="584"/>
    </location>
</feature>
<keyword evidence="1" id="KW-1133">Transmembrane helix</keyword>
<keyword evidence="1" id="KW-0812">Transmembrane</keyword>